<dbReference type="EMBL" id="BAABJQ010000006">
    <property type="protein sequence ID" value="GAA5183964.1"/>
    <property type="molecule type" value="Genomic_DNA"/>
</dbReference>
<dbReference type="Gene3D" id="1.20.1250.20">
    <property type="entry name" value="MFS general substrate transporter like domains"/>
    <property type="match status" value="2"/>
</dbReference>
<dbReference type="PANTHER" id="PTHR23513">
    <property type="entry name" value="INTEGRAL MEMBRANE EFFLUX PROTEIN-RELATED"/>
    <property type="match status" value="1"/>
</dbReference>
<dbReference type="RefSeq" id="WP_345629000.1">
    <property type="nucleotide sequence ID" value="NZ_BAABJQ010000006.1"/>
</dbReference>
<feature type="transmembrane region" description="Helical" evidence="7">
    <location>
        <begin position="166"/>
        <end position="184"/>
    </location>
</feature>
<feature type="transmembrane region" description="Helical" evidence="7">
    <location>
        <begin position="297"/>
        <end position="317"/>
    </location>
</feature>
<feature type="transmembrane region" description="Helical" evidence="7">
    <location>
        <begin position="266"/>
        <end position="285"/>
    </location>
</feature>
<dbReference type="InterPro" id="IPR036259">
    <property type="entry name" value="MFS_trans_sf"/>
</dbReference>
<dbReference type="Proteomes" id="UP001501570">
    <property type="component" value="Unassembled WGS sequence"/>
</dbReference>
<dbReference type="CDD" id="cd06173">
    <property type="entry name" value="MFS_MefA_like"/>
    <property type="match status" value="1"/>
</dbReference>
<evidence type="ECO:0000256" key="3">
    <source>
        <dbReference type="ARBA" id="ARBA00022692"/>
    </source>
</evidence>
<organism evidence="9 10">
    <name type="scientific">Rugosimonospora acidiphila</name>
    <dbReference type="NCBI Taxonomy" id="556531"/>
    <lineage>
        <taxon>Bacteria</taxon>
        <taxon>Bacillati</taxon>
        <taxon>Actinomycetota</taxon>
        <taxon>Actinomycetes</taxon>
        <taxon>Micromonosporales</taxon>
        <taxon>Micromonosporaceae</taxon>
        <taxon>Rugosimonospora</taxon>
    </lineage>
</organism>
<evidence type="ECO:0000256" key="2">
    <source>
        <dbReference type="ARBA" id="ARBA00022475"/>
    </source>
</evidence>
<sequence length="471" mass="47046">MGLRGSPLAASPAFRRFWVGRLASYSGDQIARTALLIAVFDRHGGAAVGWLLLVSTAPRLLGPLLGALADRFDQRRLMVGCDVAQAVTYLVIAVTMPSLPVLLGLTALGTGLATLFTPAGRSLVPRLVGAARLPAANAQLAVAVNGGVAAGPALGGLLLAGAGLRVTLLVNAATFVLSAALLAAPGFRGRTASSAPPQPMAPPQPAGLPHSGDSPGVPAGSGVGPAAVPPGSGVVASAAPKPRESVLADLREGLAVAWADRVVRTVALTLLVGVAFAALDNVAVVPFGREVLHASDAAVGALGTGYGVGMALAPMLLTLGASFRARRVLAMGLLAFGTGTALTGVMPALGLALIGQALAGAGNGWQNVANDTLIQQRVAPERLGAVFGTVYAFPYAAEVLAYAVGGPLLAGMGPRWLLVVAGVGVLGTLACALPALGRAVHAGLKPDRPTDKRSRSRVVAEASTPAPPRDA</sequence>
<dbReference type="PRINTS" id="PR01988">
    <property type="entry name" value="EXPORTERBACE"/>
</dbReference>
<dbReference type="PROSITE" id="PS50850">
    <property type="entry name" value="MFS"/>
    <property type="match status" value="1"/>
</dbReference>
<keyword evidence="4 7" id="KW-1133">Transmembrane helix</keyword>
<feature type="domain" description="Major facilitator superfamily (MFS) profile" evidence="8">
    <location>
        <begin position="261"/>
        <end position="471"/>
    </location>
</feature>
<protein>
    <recommendedName>
        <fullName evidence="8">Major facilitator superfamily (MFS) profile domain-containing protein</fullName>
    </recommendedName>
</protein>
<dbReference type="Pfam" id="PF07690">
    <property type="entry name" value="MFS_1"/>
    <property type="match status" value="1"/>
</dbReference>
<evidence type="ECO:0000256" key="5">
    <source>
        <dbReference type="ARBA" id="ARBA00023136"/>
    </source>
</evidence>
<proteinExistence type="predicted"/>
<dbReference type="SUPFAM" id="SSF103473">
    <property type="entry name" value="MFS general substrate transporter"/>
    <property type="match status" value="2"/>
</dbReference>
<evidence type="ECO:0000313" key="9">
    <source>
        <dbReference type="EMBL" id="GAA5183964.1"/>
    </source>
</evidence>
<evidence type="ECO:0000259" key="8">
    <source>
        <dbReference type="PROSITE" id="PS50850"/>
    </source>
</evidence>
<dbReference type="PANTHER" id="PTHR23513:SF6">
    <property type="entry name" value="MAJOR FACILITATOR SUPERFAMILY ASSOCIATED DOMAIN-CONTAINING PROTEIN"/>
    <property type="match status" value="1"/>
</dbReference>
<reference evidence="10" key="1">
    <citation type="journal article" date="2019" name="Int. J. Syst. Evol. Microbiol.">
        <title>The Global Catalogue of Microorganisms (GCM) 10K type strain sequencing project: providing services to taxonomists for standard genome sequencing and annotation.</title>
        <authorList>
            <consortium name="The Broad Institute Genomics Platform"/>
            <consortium name="The Broad Institute Genome Sequencing Center for Infectious Disease"/>
            <person name="Wu L."/>
            <person name="Ma J."/>
        </authorList>
    </citation>
    <scope>NUCLEOTIDE SEQUENCE [LARGE SCALE GENOMIC DNA]</scope>
    <source>
        <strain evidence="10">JCM 18304</strain>
    </source>
</reference>
<feature type="region of interest" description="Disordered" evidence="6">
    <location>
        <begin position="192"/>
        <end position="223"/>
    </location>
</feature>
<dbReference type="InterPro" id="IPR022324">
    <property type="entry name" value="Bacilysin_exporter_BacE_put"/>
</dbReference>
<feature type="transmembrane region" description="Helical" evidence="7">
    <location>
        <begin position="416"/>
        <end position="436"/>
    </location>
</feature>
<evidence type="ECO:0000256" key="4">
    <source>
        <dbReference type="ARBA" id="ARBA00022989"/>
    </source>
</evidence>
<name>A0ABP9RQT5_9ACTN</name>
<keyword evidence="2" id="KW-1003">Cell membrane</keyword>
<feature type="compositionally biased region" description="Pro residues" evidence="6">
    <location>
        <begin position="196"/>
        <end position="206"/>
    </location>
</feature>
<accession>A0ABP9RQT5</accession>
<dbReference type="InterPro" id="IPR020846">
    <property type="entry name" value="MFS_dom"/>
</dbReference>
<feature type="transmembrane region" description="Helical" evidence="7">
    <location>
        <begin position="329"/>
        <end position="354"/>
    </location>
</feature>
<comment type="caution">
    <text evidence="9">The sequence shown here is derived from an EMBL/GenBank/DDBJ whole genome shotgun (WGS) entry which is preliminary data.</text>
</comment>
<keyword evidence="3 7" id="KW-0812">Transmembrane</keyword>
<dbReference type="InterPro" id="IPR011701">
    <property type="entry name" value="MFS"/>
</dbReference>
<evidence type="ECO:0000256" key="7">
    <source>
        <dbReference type="SAM" id="Phobius"/>
    </source>
</evidence>
<evidence type="ECO:0000313" key="10">
    <source>
        <dbReference type="Proteomes" id="UP001501570"/>
    </source>
</evidence>
<feature type="compositionally biased region" description="Low complexity" evidence="6">
    <location>
        <begin position="214"/>
        <end position="223"/>
    </location>
</feature>
<evidence type="ECO:0000256" key="6">
    <source>
        <dbReference type="SAM" id="MobiDB-lite"/>
    </source>
</evidence>
<feature type="transmembrane region" description="Helical" evidence="7">
    <location>
        <begin position="47"/>
        <end position="65"/>
    </location>
</feature>
<gene>
    <name evidence="9" type="ORF">GCM10023322_24410</name>
</gene>
<comment type="subcellular location">
    <subcellularLocation>
        <location evidence="1">Cell membrane</location>
        <topology evidence="1">Multi-pass membrane protein</topology>
    </subcellularLocation>
</comment>
<evidence type="ECO:0000256" key="1">
    <source>
        <dbReference type="ARBA" id="ARBA00004651"/>
    </source>
</evidence>
<keyword evidence="10" id="KW-1185">Reference proteome</keyword>
<feature type="region of interest" description="Disordered" evidence="6">
    <location>
        <begin position="443"/>
        <end position="471"/>
    </location>
</feature>
<feature type="compositionally biased region" description="Basic and acidic residues" evidence="6">
    <location>
        <begin position="444"/>
        <end position="453"/>
    </location>
</feature>
<keyword evidence="5 7" id="KW-0472">Membrane</keyword>